<proteinExistence type="predicted"/>
<sequence>MAKQDHKKDAETLFWVVLKLERVYRKLQESCGGLVEGHRGVYFYQLLRECHFVNAKYICSKIGVGSDVVLKEIKRLDPDRLVEPIANATVLKLQKQEIPPEIKKMAQGVMEQFEINIKEGRLKPLK</sequence>
<name>A0A1G1ZF59_9BACT</name>
<dbReference type="AlphaFoldDB" id="A0A1G1ZF59"/>
<protein>
    <submittedName>
        <fullName evidence="1">Uncharacterized protein</fullName>
    </submittedName>
</protein>
<gene>
    <name evidence="1" type="ORF">A3B92_03865</name>
</gene>
<evidence type="ECO:0000313" key="1">
    <source>
        <dbReference type="EMBL" id="OGY63208.1"/>
    </source>
</evidence>
<dbReference type="EMBL" id="MHJG01000025">
    <property type="protein sequence ID" value="OGY63208.1"/>
    <property type="molecule type" value="Genomic_DNA"/>
</dbReference>
<dbReference type="STRING" id="1798404.A3B92_03865"/>
<reference evidence="1 2" key="1">
    <citation type="journal article" date="2016" name="Nat. Commun.">
        <title>Thousands of microbial genomes shed light on interconnected biogeochemical processes in an aquifer system.</title>
        <authorList>
            <person name="Anantharaman K."/>
            <person name="Brown C.T."/>
            <person name="Hug L.A."/>
            <person name="Sharon I."/>
            <person name="Castelle C.J."/>
            <person name="Probst A.J."/>
            <person name="Thomas B.C."/>
            <person name="Singh A."/>
            <person name="Wilkins M.J."/>
            <person name="Karaoz U."/>
            <person name="Brodie E.L."/>
            <person name="Williams K.H."/>
            <person name="Hubbard S.S."/>
            <person name="Banfield J.F."/>
        </authorList>
    </citation>
    <scope>NUCLEOTIDE SEQUENCE [LARGE SCALE GENOMIC DNA]</scope>
</reference>
<evidence type="ECO:0000313" key="2">
    <source>
        <dbReference type="Proteomes" id="UP000177960"/>
    </source>
</evidence>
<comment type="caution">
    <text evidence="1">The sequence shown here is derived from an EMBL/GenBank/DDBJ whole genome shotgun (WGS) entry which is preliminary data.</text>
</comment>
<organism evidence="1 2">
    <name type="scientific">Candidatus Harrisonbacteria bacterium RIFCSPHIGHO2_02_FULL_42_16</name>
    <dbReference type="NCBI Taxonomy" id="1798404"/>
    <lineage>
        <taxon>Bacteria</taxon>
        <taxon>Candidatus Harrisoniibacteriota</taxon>
    </lineage>
</organism>
<dbReference type="Proteomes" id="UP000177960">
    <property type="component" value="Unassembled WGS sequence"/>
</dbReference>
<accession>A0A1G1ZF59</accession>